<dbReference type="GO" id="GO:0005829">
    <property type="term" value="C:cytosol"/>
    <property type="evidence" value="ECO:0007669"/>
    <property type="project" value="TreeGrafter"/>
</dbReference>
<dbReference type="InterPro" id="IPR003774">
    <property type="entry name" value="AlgH-like"/>
</dbReference>
<dbReference type="RefSeq" id="WP_092457706.1">
    <property type="nucleotide sequence ID" value="NZ_FPCJ01000001.1"/>
</dbReference>
<comment type="similarity">
    <text evidence="1 2">Belongs to the UPF0301 (AlgH) family.</text>
</comment>
<keyword evidence="4" id="KW-1185">Reference proteome</keyword>
<dbReference type="EMBL" id="FPCJ01000001">
    <property type="protein sequence ID" value="SFV29982.1"/>
    <property type="molecule type" value="Genomic_DNA"/>
</dbReference>
<dbReference type="PANTHER" id="PTHR30327">
    <property type="entry name" value="UNCHARACTERIZED PROTEIN YQGE"/>
    <property type="match status" value="1"/>
</dbReference>
<proteinExistence type="inferred from homology"/>
<evidence type="ECO:0000256" key="2">
    <source>
        <dbReference type="HAMAP-Rule" id="MF_00758"/>
    </source>
</evidence>
<dbReference type="Gene3D" id="3.40.1740.10">
    <property type="entry name" value="VC0467-like"/>
    <property type="match status" value="1"/>
</dbReference>
<evidence type="ECO:0000313" key="4">
    <source>
        <dbReference type="Proteomes" id="UP000199537"/>
    </source>
</evidence>
<sequence length="183" mass="20865">MAPASGTFLIADPFLKDPHFARTVVLLCEHQAEGSFGFVINRPFQESLNELLPDAADMQSIPLYFGGPVQPDTVHFIHQYPELIENSYEVGEGIYWGGNFEQTLELIQMGLIDLRKIKFFIGYSGWGEGQLEAELEEHSWIVSPAHPELVFHRQEERIWQQSLRELGDEYALMANFPIDPSLN</sequence>
<name>A0A1I7N5P6_9BACT</name>
<dbReference type="PANTHER" id="PTHR30327:SF1">
    <property type="entry name" value="UPF0301 PROTEIN YQGE"/>
    <property type="match status" value="1"/>
</dbReference>
<dbReference type="HAMAP" id="MF_00758">
    <property type="entry name" value="UPF0301"/>
    <property type="match status" value="1"/>
</dbReference>
<dbReference type="Pfam" id="PF02622">
    <property type="entry name" value="DUF179"/>
    <property type="match status" value="1"/>
</dbReference>
<organism evidence="3 4">
    <name type="scientific">Thermoflavifilum thermophilum</name>
    <dbReference type="NCBI Taxonomy" id="1393122"/>
    <lineage>
        <taxon>Bacteria</taxon>
        <taxon>Pseudomonadati</taxon>
        <taxon>Bacteroidota</taxon>
        <taxon>Chitinophagia</taxon>
        <taxon>Chitinophagales</taxon>
        <taxon>Chitinophagaceae</taxon>
        <taxon>Thermoflavifilum</taxon>
    </lineage>
</organism>
<dbReference type="SUPFAM" id="SSF143456">
    <property type="entry name" value="VC0467-like"/>
    <property type="match status" value="1"/>
</dbReference>
<accession>A0A1I7N5P6</accession>
<protein>
    <recommendedName>
        <fullName evidence="2">UPF0301 protein SAMN05660895_0671</fullName>
    </recommendedName>
</protein>
<dbReference type="OrthoDB" id="9807486at2"/>
<dbReference type="Proteomes" id="UP000199537">
    <property type="component" value="Unassembled WGS sequence"/>
</dbReference>
<reference evidence="4" key="1">
    <citation type="submission" date="2016-10" db="EMBL/GenBank/DDBJ databases">
        <authorList>
            <person name="Varghese N."/>
            <person name="Submissions S."/>
        </authorList>
    </citation>
    <scope>NUCLEOTIDE SEQUENCE [LARGE SCALE GENOMIC DNA]</scope>
    <source>
        <strain evidence="4">DSM 14807</strain>
    </source>
</reference>
<dbReference type="STRING" id="1393122.SAMN05660895_0671"/>
<gene>
    <name evidence="3" type="ORF">SAMN05660895_0671</name>
</gene>
<dbReference type="AlphaFoldDB" id="A0A1I7N5P6"/>
<evidence type="ECO:0000313" key="3">
    <source>
        <dbReference type="EMBL" id="SFV29982.1"/>
    </source>
</evidence>
<evidence type="ECO:0000256" key="1">
    <source>
        <dbReference type="ARBA" id="ARBA00009600"/>
    </source>
</evidence>